<accession>A0A0E9XGL6</accession>
<reference evidence="1" key="1">
    <citation type="submission" date="2014-11" db="EMBL/GenBank/DDBJ databases">
        <authorList>
            <person name="Amaro Gonzalez C."/>
        </authorList>
    </citation>
    <scope>NUCLEOTIDE SEQUENCE</scope>
</reference>
<evidence type="ECO:0000313" key="1">
    <source>
        <dbReference type="EMBL" id="JAI01785.1"/>
    </source>
</evidence>
<name>A0A0E9XGL6_ANGAN</name>
<organism evidence="1">
    <name type="scientific">Anguilla anguilla</name>
    <name type="common">European freshwater eel</name>
    <name type="synonym">Muraena anguilla</name>
    <dbReference type="NCBI Taxonomy" id="7936"/>
    <lineage>
        <taxon>Eukaryota</taxon>
        <taxon>Metazoa</taxon>
        <taxon>Chordata</taxon>
        <taxon>Craniata</taxon>
        <taxon>Vertebrata</taxon>
        <taxon>Euteleostomi</taxon>
        <taxon>Actinopterygii</taxon>
        <taxon>Neopterygii</taxon>
        <taxon>Teleostei</taxon>
        <taxon>Anguilliformes</taxon>
        <taxon>Anguillidae</taxon>
        <taxon>Anguilla</taxon>
    </lineage>
</organism>
<sequence>MFCVLPFLCYCFC</sequence>
<dbReference type="EMBL" id="GBXM01006793">
    <property type="protein sequence ID" value="JAI01785.1"/>
    <property type="molecule type" value="Transcribed_RNA"/>
</dbReference>
<proteinExistence type="predicted"/>
<protein>
    <submittedName>
        <fullName evidence="1">Uncharacterized protein</fullName>
    </submittedName>
</protein>
<reference evidence="1" key="2">
    <citation type="journal article" date="2015" name="Fish Shellfish Immunol.">
        <title>Early steps in the European eel (Anguilla anguilla)-Vibrio vulnificus interaction in the gills: Role of the RtxA13 toxin.</title>
        <authorList>
            <person name="Callol A."/>
            <person name="Pajuelo D."/>
            <person name="Ebbesson L."/>
            <person name="Teles M."/>
            <person name="MacKenzie S."/>
            <person name="Amaro C."/>
        </authorList>
    </citation>
    <scope>NUCLEOTIDE SEQUENCE</scope>
</reference>